<dbReference type="InterPro" id="IPR008979">
    <property type="entry name" value="Galactose-bd-like_sf"/>
</dbReference>
<dbReference type="Proteomes" id="UP000323646">
    <property type="component" value="Unassembled WGS sequence"/>
</dbReference>
<evidence type="ECO:0000259" key="3">
    <source>
        <dbReference type="SMART" id="SM00939"/>
    </source>
</evidence>
<reference evidence="4 5" key="1">
    <citation type="submission" date="2019-08" db="EMBL/GenBank/DDBJ databases">
        <title>Selenomonas sp. mPRGC5 and Selenomonas sp. mPRGC8 isolated from ruminal fluid of dairy goat (Capra hircus).</title>
        <authorList>
            <person name="Poothong S."/>
            <person name="Nuengjamnong C."/>
            <person name="Tanasupawat S."/>
        </authorList>
    </citation>
    <scope>NUCLEOTIDE SEQUENCE [LARGE SCALE GENOMIC DNA]</scope>
    <source>
        <strain evidence="5">mPRGC5</strain>
    </source>
</reference>
<evidence type="ECO:0000313" key="4">
    <source>
        <dbReference type="EMBL" id="TYZ24884.1"/>
    </source>
</evidence>
<dbReference type="EMBL" id="VTOY01000001">
    <property type="protein sequence ID" value="TYZ24884.1"/>
    <property type="molecule type" value="Genomic_DNA"/>
</dbReference>
<feature type="signal peptide" evidence="2">
    <location>
        <begin position="1"/>
        <end position="25"/>
    </location>
</feature>
<dbReference type="InterPro" id="IPR029058">
    <property type="entry name" value="AB_hydrolase_fold"/>
</dbReference>
<dbReference type="OrthoDB" id="319764at2"/>
<comment type="caution">
    <text evidence="4">The sequence shown here is derived from an EMBL/GenBank/DDBJ whole genome shotgun (WGS) entry which is preliminary data.</text>
</comment>
<name>A0A5D6WEM0_9FIRM</name>
<feature type="chain" id="PRO_5038819962" evidence="2">
    <location>
        <begin position="26"/>
        <end position="644"/>
    </location>
</feature>
<dbReference type="InterPro" id="IPR050585">
    <property type="entry name" value="Xaa-Pro_dipeptidyl-ppase/CocE"/>
</dbReference>
<dbReference type="InterPro" id="IPR000383">
    <property type="entry name" value="Xaa-Pro-like_dom"/>
</dbReference>
<dbReference type="NCBIfam" id="TIGR00976">
    <property type="entry name" value="CocE_NonD"/>
    <property type="match status" value="1"/>
</dbReference>
<evidence type="ECO:0000256" key="1">
    <source>
        <dbReference type="ARBA" id="ARBA00022801"/>
    </source>
</evidence>
<dbReference type="Gene3D" id="1.10.3020.20">
    <property type="match status" value="1"/>
</dbReference>
<dbReference type="Pfam" id="PF08530">
    <property type="entry name" value="PepX_C"/>
    <property type="match status" value="1"/>
</dbReference>
<accession>A0A5D6WEM0</accession>
<keyword evidence="5" id="KW-1185">Reference proteome</keyword>
<keyword evidence="1 4" id="KW-0378">Hydrolase</keyword>
<dbReference type="SUPFAM" id="SSF49785">
    <property type="entry name" value="Galactose-binding domain-like"/>
    <property type="match status" value="1"/>
</dbReference>
<dbReference type="SUPFAM" id="SSF53474">
    <property type="entry name" value="alpha/beta-Hydrolases"/>
    <property type="match status" value="1"/>
</dbReference>
<dbReference type="GO" id="GO:0008239">
    <property type="term" value="F:dipeptidyl-peptidase activity"/>
    <property type="evidence" value="ECO:0007669"/>
    <property type="project" value="InterPro"/>
</dbReference>
<protein>
    <submittedName>
        <fullName evidence="4">CocE/NonD family hydrolase</fullName>
    </submittedName>
</protein>
<dbReference type="RefSeq" id="WP_149170505.1">
    <property type="nucleotide sequence ID" value="NZ_VTOY01000001.1"/>
</dbReference>
<dbReference type="Gene3D" id="2.60.120.260">
    <property type="entry name" value="Galactose-binding domain-like"/>
    <property type="match status" value="1"/>
</dbReference>
<dbReference type="InterPro" id="IPR005674">
    <property type="entry name" value="CocE/Ser_esterase"/>
</dbReference>
<sequence>MYKRKKRKLKAAVCLGSLLAMGALGGVCGAEGNASTVVTMPKVMENGKTIDVYYRKGLSPEAARARGSVFKTESMILKAGTVRMPGAKPLSCDILFEKDVPVTLRDGTVIYTDIFRPVDEAKHPAIMAWSPYGKEIGGQWLDDVPGRSGVPVDAVSGLQKFEGPDPAYWVAHGYVIINPDSRGAYESGGNLNYWGAENANDGKDTIEWAAKQPWSNGKIGMSGNSWLTVSQWFIAGEQPEHLAAIAPWEGFVDHFRETANRGGIANPVFPELIFGTFASRNLIEDQPRMVVTHTLMDDYWQDKIAKLQNIHIPAYVVASYTNPVHTHGTFAGFRQIPSKDKWLRVHNTNEWMDYYQPEPVEELRKFFDHYLGGVDNDWEKTPRVRISVLDPGHEDVVDRVEKDFPLPQTRYEKLYLQADNSLSAKPAAKAASVAYPVSQPFGTSFTMTFDKDTELTGYTKLHAYVEADGSDDMELVVLTEKLDKDGKQIPDKMTGQPIQSMGFLRVSQRALDKKLSTDYDPVLASTKEELLQPGQVVPVDIAIWPMGMKYHKGEKLRLTIAPYQAPDRNTVPPFGKAKVTVPADGYTYDPAKPVAMKTLGGNETEVGAPQDVVAVPPSRNKGKHILHVGGKYASYLQVPVIREK</sequence>
<keyword evidence="2" id="KW-0732">Signal</keyword>
<gene>
    <name evidence="4" type="ORF">FZ040_02270</name>
</gene>
<dbReference type="InterPro" id="IPR013736">
    <property type="entry name" value="Xaa-Pro_dipept_C"/>
</dbReference>
<proteinExistence type="predicted"/>
<dbReference type="Gene3D" id="3.40.50.1820">
    <property type="entry name" value="alpha/beta hydrolase"/>
    <property type="match status" value="1"/>
</dbReference>
<evidence type="ECO:0000256" key="2">
    <source>
        <dbReference type="SAM" id="SignalP"/>
    </source>
</evidence>
<organism evidence="4 5">
    <name type="scientific">Selenomonas ruminis</name>
    <dbReference type="NCBI Taxonomy" id="2593411"/>
    <lineage>
        <taxon>Bacteria</taxon>
        <taxon>Bacillati</taxon>
        <taxon>Bacillota</taxon>
        <taxon>Negativicutes</taxon>
        <taxon>Selenomonadales</taxon>
        <taxon>Selenomonadaceae</taxon>
        <taxon>Selenomonas</taxon>
    </lineage>
</organism>
<dbReference type="PANTHER" id="PTHR43056:SF10">
    <property type="entry name" value="COCE_NOND FAMILY, PUTATIVE (AFU_ORTHOLOGUE AFUA_7G00600)-RELATED"/>
    <property type="match status" value="1"/>
</dbReference>
<evidence type="ECO:0000313" key="5">
    <source>
        <dbReference type="Proteomes" id="UP000323646"/>
    </source>
</evidence>
<dbReference type="AlphaFoldDB" id="A0A5D6WEM0"/>
<feature type="domain" description="Xaa-Pro dipeptidyl-peptidase C-terminal" evidence="3">
    <location>
        <begin position="364"/>
        <end position="597"/>
    </location>
</feature>
<dbReference type="PANTHER" id="PTHR43056">
    <property type="entry name" value="PEPTIDASE S9 PROLYL OLIGOPEPTIDASE"/>
    <property type="match status" value="1"/>
</dbReference>
<dbReference type="SMART" id="SM00939">
    <property type="entry name" value="PepX_C"/>
    <property type="match status" value="1"/>
</dbReference>
<dbReference type="Pfam" id="PF02129">
    <property type="entry name" value="Peptidase_S15"/>
    <property type="match status" value="1"/>
</dbReference>